<organism evidence="2 3">
    <name type="scientific">Salinicoccus jeotgali</name>
    <dbReference type="NCBI Taxonomy" id="381634"/>
    <lineage>
        <taxon>Bacteria</taxon>
        <taxon>Bacillati</taxon>
        <taxon>Bacillota</taxon>
        <taxon>Bacilli</taxon>
        <taxon>Bacillales</taxon>
        <taxon>Staphylococcaceae</taxon>
        <taxon>Salinicoccus</taxon>
    </lineage>
</organism>
<dbReference type="Pfam" id="PF01381">
    <property type="entry name" value="HTH_3"/>
    <property type="match status" value="1"/>
</dbReference>
<dbReference type="SMART" id="SM00530">
    <property type="entry name" value="HTH_XRE"/>
    <property type="match status" value="1"/>
</dbReference>
<dbReference type="CDD" id="cd00093">
    <property type="entry name" value="HTH_XRE"/>
    <property type="match status" value="1"/>
</dbReference>
<accession>A0ABP7EQL3</accession>
<reference evidence="3" key="1">
    <citation type="journal article" date="2019" name="Int. J. Syst. Evol. Microbiol.">
        <title>The Global Catalogue of Microorganisms (GCM) 10K type strain sequencing project: providing services to taxonomists for standard genome sequencing and annotation.</title>
        <authorList>
            <consortium name="The Broad Institute Genomics Platform"/>
            <consortium name="The Broad Institute Genome Sequencing Center for Infectious Disease"/>
            <person name="Wu L."/>
            <person name="Ma J."/>
        </authorList>
    </citation>
    <scope>NUCLEOTIDE SEQUENCE [LARGE SCALE GENOMIC DNA]</scope>
    <source>
        <strain evidence="3">JCM 16981</strain>
    </source>
</reference>
<evidence type="ECO:0000259" key="1">
    <source>
        <dbReference type="PROSITE" id="PS50943"/>
    </source>
</evidence>
<keyword evidence="3" id="KW-1185">Reference proteome</keyword>
<dbReference type="Gene3D" id="1.10.260.40">
    <property type="entry name" value="lambda repressor-like DNA-binding domains"/>
    <property type="match status" value="1"/>
</dbReference>
<dbReference type="RefSeq" id="WP_344702274.1">
    <property type="nucleotide sequence ID" value="NZ_BAABCK010000021.1"/>
</dbReference>
<sequence length="73" mass="8385">MKKFYTLYIARNEAGDSIADTAKLLGLTKGNYWNRENGITDFKLKEAFKLAEHYGLSVDELFQEAPKIRREVG</sequence>
<feature type="domain" description="HTH cro/C1-type" evidence="1">
    <location>
        <begin position="7"/>
        <end position="61"/>
    </location>
</feature>
<dbReference type="EMBL" id="BAABCK010000021">
    <property type="protein sequence ID" value="GAA3722941.1"/>
    <property type="molecule type" value="Genomic_DNA"/>
</dbReference>
<proteinExistence type="predicted"/>
<name>A0ABP7EQL3_9STAP</name>
<dbReference type="InterPro" id="IPR001387">
    <property type="entry name" value="Cro/C1-type_HTH"/>
</dbReference>
<dbReference type="PROSITE" id="PS50943">
    <property type="entry name" value="HTH_CROC1"/>
    <property type="match status" value="1"/>
</dbReference>
<comment type="caution">
    <text evidence="2">The sequence shown here is derived from an EMBL/GenBank/DDBJ whole genome shotgun (WGS) entry which is preliminary data.</text>
</comment>
<dbReference type="SUPFAM" id="SSF47413">
    <property type="entry name" value="lambda repressor-like DNA-binding domains"/>
    <property type="match status" value="1"/>
</dbReference>
<evidence type="ECO:0000313" key="3">
    <source>
        <dbReference type="Proteomes" id="UP001500920"/>
    </source>
</evidence>
<evidence type="ECO:0000313" key="2">
    <source>
        <dbReference type="EMBL" id="GAA3722941.1"/>
    </source>
</evidence>
<protein>
    <recommendedName>
        <fullName evidence="1">HTH cro/C1-type domain-containing protein</fullName>
    </recommendedName>
</protein>
<dbReference type="Proteomes" id="UP001500920">
    <property type="component" value="Unassembled WGS sequence"/>
</dbReference>
<dbReference type="InterPro" id="IPR010982">
    <property type="entry name" value="Lambda_DNA-bd_dom_sf"/>
</dbReference>
<gene>
    <name evidence="2" type="ORF">GCM10022378_11240</name>
</gene>